<dbReference type="Proteomes" id="UP001176941">
    <property type="component" value="Chromosome 14"/>
</dbReference>
<dbReference type="EMBL" id="OX459950">
    <property type="protein sequence ID" value="CAI9156284.1"/>
    <property type="molecule type" value="Genomic_DNA"/>
</dbReference>
<evidence type="ECO:0000256" key="1">
    <source>
        <dbReference type="SAM" id="MobiDB-lite"/>
    </source>
</evidence>
<sequence>MCFKTPRLETQLLSLNSSSVSPRPAASGLEDARQPAQPQAGSNLAGPAGENPEHSAGSPRASPRLGAEGEPGRRKGQPGPSSAQLARRPRGEWQRRRARCQRRGAEPRALVGAGSEAGRAGRGRRRGRCRALELRARGEESRAAGAELEEAAAYGWQRVGDGELGSRTAGGSELGQGLIGAVRARGCRCSLGPAEEGSRPAGEVQLACGVPRSSQATDGQRDESVRKDRASPGASAWSRRVDESLKRKPVGGPRPQRRRALT</sequence>
<reference evidence="2" key="1">
    <citation type="submission" date="2023-04" db="EMBL/GenBank/DDBJ databases">
        <authorList>
            <consortium name="ELIXIR-Norway"/>
        </authorList>
    </citation>
    <scope>NUCLEOTIDE SEQUENCE [LARGE SCALE GENOMIC DNA]</scope>
</reference>
<feature type="region of interest" description="Disordered" evidence="1">
    <location>
        <begin position="1"/>
        <end position="128"/>
    </location>
</feature>
<accession>A0ABN8Y922</accession>
<feature type="compositionally biased region" description="Basic and acidic residues" evidence="1">
    <location>
        <begin position="219"/>
        <end position="230"/>
    </location>
</feature>
<organism evidence="2 3">
    <name type="scientific">Rangifer tarandus platyrhynchus</name>
    <name type="common">Svalbard reindeer</name>
    <dbReference type="NCBI Taxonomy" id="3082113"/>
    <lineage>
        <taxon>Eukaryota</taxon>
        <taxon>Metazoa</taxon>
        <taxon>Chordata</taxon>
        <taxon>Craniata</taxon>
        <taxon>Vertebrata</taxon>
        <taxon>Euteleostomi</taxon>
        <taxon>Mammalia</taxon>
        <taxon>Eutheria</taxon>
        <taxon>Laurasiatheria</taxon>
        <taxon>Artiodactyla</taxon>
        <taxon>Ruminantia</taxon>
        <taxon>Pecora</taxon>
        <taxon>Cervidae</taxon>
        <taxon>Odocoileinae</taxon>
        <taxon>Rangifer</taxon>
    </lineage>
</organism>
<name>A0ABN8Y922_RANTA</name>
<gene>
    <name evidence="2" type="ORF">MRATA1EN1_LOCUS5246</name>
</gene>
<protein>
    <submittedName>
        <fullName evidence="2">Uncharacterized protein</fullName>
    </submittedName>
</protein>
<proteinExistence type="predicted"/>
<feature type="region of interest" description="Disordered" evidence="1">
    <location>
        <begin position="209"/>
        <end position="262"/>
    </location>
</feature>
<evidence type="ECO:0000313" key="3">
    <source>
        <dbReference type="Proteomes" id="UP001176941"/>
    </source>
</evidence>
<feature type="compositionally biased region" description="Polar residues" evidence="1">
    <location>
        <begin position="11"/>
        <end position="21"/>
    </location>
</feature>
<evidence type="ECO:0000313" key="2">
    <source>
        <dbReference type="EMBL" id="CAI9156284.1"/>
    </source>
</evidence>
<keyword evidence="3" id="KW-1185">Reference proteome</keyword>